<feature type="region of interest" description="Disordered" evidence="5">
    <location>
        <begin position="1"/>
        <end position="58"/>
    </location>
</feature>
<keyword evidence="4" id="KW-0863">Zinc-finger</keyword>
<evidence type="ECO:0000256" key="4">
    <source>
        <dbReference type="PROSITE-ProRule" id="PRU00325"/>
    </source>
</evidence>
<dbReference type="Proteomes" id="UP001470230">
    <property type="component" value="Unassembled WGS sequence"/>
</dbReference>
<keyword evidence="3" id="KW-0233">DNA recombination</keyword>
<dbReference type="InterPro" id="IPR007527">
    <property type="entry name" value="Znf_SWIM"/>
</dbReference>
<dbReference type="EMBL" id="JAPFFF010000012">
    <property type="protein sequence ID" value="KAK8875737.1"/>
    <property type="molecule type" value="Genomic_DNA"/>
</dbReference>
<reference evidence="7 8" key="1">
    <citation type="submission" date="2024-04" db="EMBL/GenBank/DDBJ databases">
        <title>Tritrichomonas musculus Genome.</title>
        <authorList>
            <person name="Alves-Ferreira E."/>
            <person name="Grigg M."/>
            <person name="Lorenzi H."/>
            <person name="Galac M."/>
        </authorList>
    </citation>
    <scope>NUCLEOTIDE SEQUENCE [LARGE SCALE GENOMIC DNA]</scope>
    <source>
        <strain evidence="7 8">EAF2021</strain>
    </source>
</reference>
<dbReference type="PROSITE" id="PS50966">
    <property type="entry name" value="ZF_SWIM"/>
    <property type="match status" value="1"/>
</dbReference>
<keyword evidence="1" id="KW-0815">Transposition</keyword>
<name>A0ABR2JF26_9EUKA</name>
<evidence type="ECO:0000256" key="5">
    <source>
        <dbReference type="SAM" id="MobiDB-lite"/>
    </source>
</evidence>
<proteinExistence type="predicted"/>
<organism evidence="7 8">
    <name type="scientific">Tritrichomonas musculus</name>
    <dbReference type="NCBI Taxonomy" id="1915356"/>
    <lineage>
        <taxon>Eukaryota</taxon>
        <taxon>Metamonada</taxon>
        <taxon>Parabasalia</taxon>
        <taxon>Tritrichomonadida</taxon>
        <taxon>Tritrichomonadidae</taxon>
        <taxon>Tritrichomonas</taxon>
    </lineage>
</organism>
<keyword evidence="4" id="KW-0862">Zinc</keyword>
<keyword evidence="8" id="KW-1185">Reference proteome</keyword>
<evidence type="ECO:0000256" key="3">
    <source>
        <dbReference type="ARBA" id="ARBA00023172"/>
    </source>
</evidence>
<accession>A0ABR2JF26</accession>
<sequence length="586" mass="67265">MIIINVDDFEEGSEKDNEEGNEEDDEEGNEEDDEEGNEEVDEEGNEEVDEEGNEEDDENEITIDDIELHAPFTNPIQAQAFISKANKGYRIVQVKTNKKDVLIFKCSAKSCNYQIVCNKNKDGNYILDHTSHTCLRHKTISKKELEEAVFTVGKTEQLTMSYQNAVCKALNIPEKGINTQRIRNAYNRVFKLSKNKRIKSWRKLASFIEIIKANGGYGLITKNDGEKINFVGFVPDYSVTFLRSSLFFGVVQMDTRFQTGVSGENLYTMIGLTGDRTILPIGAAWAPSESSESTDKFLSMLQNELYKIKSCQTDESLKLIKSIEKVGIISQLCNWHLEKHIKKNKAIFKVLVSSENSHDYAKVKHKINTKYPKLKAKLDENNKWSKITRFECNSPRDQNISTACVESLNAFIVRLKLKDKEPLDVFLQIYEFGFFQIKEICSQNTYLTRSASDWLTYALTIAHHLTVAKTPLNWRKYKVTKDGCLNSKCTVFINNNEIPSCSCKFFFDCGMPCVHMLAVACKYNFDWCSWIHPRFFPAKYKNVFQNNLIYPDFDQIILTNKDVPVIIKSLKRRQKRIPTPGDVPPK</sequence>
<evidence type="ECO:0000313" key="8">
    <source>
        <dbReference type="Proteomes" id="UP001470230"/>
    </source>
</evidence>
<comment type="caution">
    <text evidence="7">The sequence shown here is derived from an EMBL/GenBank/DDBJ whole genome shotgun (WGS) entry which is preliminary data.</text>
</comment>
<dbReference type="Pfam" id="PF00872">
    <property type="entry name" value="Transposase_mut"/>
    <property type="match status" value="1"/>
</dbReference>
<keyword evidence="4" id="KW-0479">Metal-binding</keyword>
<evidence type="ECO:0000256" key="1">
    <source>
        <dbReference type="ARBA" id="ARBA00022578"/>
    </source>
</evidence>
<gene>
    <name evidence="7" type="ORF">M9Y10_005912</name>
</gene>
<keyword evidence="2" id="KW-0238">DNA-binding</keyword>
<evidence type="ECO:0000313" key="7">
    <source>
        <dbReference type="EMBL" id="KAK8875737.1"/>
    </source>
</evidence>
<feature type="domain" description="SWIM-type" evidence="6">
    <location>
        <begin position="489"/>
        <end position="524"/>
    </location>
</feature>
<evidence type="ECO:0000259" key="6">
    <source>
        <dbReference type="PROSITE" id="PS50966"/>
    </source>
</evidence>
<dbReference type="PANTHER" id="PTHR31973:SF187">
    <property type="entry name" value="MUTATOR TRANSPOSASE MUDRA PROTEIN"/>
    <property type="match status" value="1"/>
</dbReference>
<dbReference type="PANTHER" id="PTHR31973">
    <property type="entry name" value="POLYPROTEIN, PUTATIVE-RELATED"/>
    <property type="match status" value="1"/>
</dbReference>
<protein>
    <recommendedName>
        <fullName evidence="6">SWIM-type domain-containing protein</fullName>
    </recommendedName>
</protein>
<evidence type="ECO:0000256" key="2">
    <source>
        <dbReference type="ARBA" id="ARBA00023125"/>
    </source>
</evidence>
<dbReference type="InterPro" id="IPR001207">
    <property type="entry name" value="Transposase_mutator"/>
</dbReference>
<feature type="compositionally biased region" description="Acidic residues" evidence="5">
    <location>
        <begin position="7"/>
        <end position="58"/>
    </location>
</feature>